<evidence type="ECO:0000256" key="1">
    <source>
        <dbReference type="SAM" id="SignalP"/>
    </source>
</evidence>
<evidence type="ECO:0000313" key="3">
    <source>
        <dbReference type="Proteomes" id="UP000191901"/>
    </source>
</evidence>
<feature type="signal peptide" evidence="1">
    <location>
        <begin position="1"/>
        <end position="23"/>
    </location>
</feature>
<accession>A0A1Z3HRY0</accession>
<dbReference type="OrthoDB" id="9759899at2"/>
<keyword evidence="1" id="KW-0732">Signal</keyword>
<dbReference type="AlphaFoldDB" id="A0A1Z3HRY0"/>
<dbReference type="Proteomes" id="UP000191901">
    <property type="component" value="Chromosome"/>
</dbReference>
<feature type="chain" id="PRO_5012261067" description="DUF2330 domain-containing protein" evidence="1">
    <location>
        <begin position="24"/>
        <end position="447"/>
    </location>
</feature>
<dbReference type="PIRSF" id="PIRSF026449">
    <property type="entry name" value="UCP026449"/>
    <property type="match status" value="1"/>
</dbReference>
<proteinExistence type="predicted"/>
<evidence type="ECO:0000313" key="2">
    <source>
        <dbReference type="EMBL" id="ASC73048.1"/>
    </source>
</evidence>
<keyword evidence="3" id="KW-1185">Reference proteome</keyword>
<protein>
    <recommendedName>
        <fullName evidence="4">DUF2330 domain-containing protein</fullName>
    </recommendedName>
</protein>
<dbReference type="RefSeq" id="WP_088430736.1">
    <property type="nucleotide sequence ID" value="NZ_CP021983.2"/>
</dbReference>
<name>A0A1Z3HRY0_9CYAN</name>
<dbReference type="InterPro" id="IPR016838">
    <property type="entry name" value="UCP026449"/>
</dbReference>
<gene>
    <name evidence="2" type="ORF">XM38_040100</name>
</gene>
<dbReference type="EMBL" id="CP021983">
    <property type="protein sequence ID" value="ASC73048.1"/>
    <property type="molecule type" value="Genomic_DNA"/>
</dbReference>
<organism evidence="2 3">
    <name type="scientific">Halomicronema hongdechloris C2206</name>
    <dbReference type="NCBI Taxonomy" id="1641165"/>
    <lineage>
        <taxon>Bacteria</taxon>
        <taxon>Bacillati</taxon>
        <taxon>Cyanobacteriota</taxon>
        <taxon>Cyanophyceae</taxon>
        <taxon>Nodosilineales</taxon>
        <taxon>Nodosilineaceae</taxon>
        <taxon>Halomicronema</taxon>
    </lineage>
</organism>
<reference evidence="2 3" key="1">
    <citation type="journal article" date="2016" name="Biochim. Biophys. Acta">
        <title>Characterization of red-shifted phycobilisomes isolated from the chlorophyll f-containing cyanobacterium Halomicronema hongdechloris.</title>
        <authorList>
            <person name="Li Y."/>
            <person name="Lin Y."/>
            <person name="Garvey C.J."/>
            <person name="Birch D."/>
            <person name="Corkery R.W."/>
            <person name="Loughlin P.C."/>
            <person name="Scheer H."/>
            <person name="Willows R.D."/>
            <person name="Chen M."/>
        </authorList>
    </citation>
    <scope>NUCLEOTIDE SEQUENCE [LARGE SCALE GENOMIC DNA]</scope>
    <source>
        <strain evidence="2 3">C2206</strain>
    </source>
</reference>
<dbReference type="Pfam" id="PF10092">
    <property type="entry name" value="DUF2330"/>
    <property type="match status" value="1"/>
</dbReference>
<evidence type="ECO:0008006" key="4">
    <source>
        <dbReference type="Google" id="ProtNLM"/>
    </source>
</evidence>
<dbReference type="KEGG" id="hhg:XM38_040100"/>
<dbReference type="InterPro" id="IPR019283">
    <property type="entry name" value="DUF2330"/>
</dbReference>
<sequence length="447" mass="50251">MNRLLTILLIGLAFLLLAPPAEAFCGFYVAQADSSLYNQASQVAIAHHHHHTTLTMANDYQGDVSEFALVVPVPTVIAPEQVQIADPAIMQRLDSFSAPRLVYYPETIAPCSELQHLLWPYTLASGGIAQLESRRDQAASALGVTVESRFTLGEYDILVLSAEASDGLETWLRQNDYRLPQGVSQVLKPYIRQGMKFFVARVNLAEFDRLGYQILRPLQINYESPRFMLPIRLGMVNADGEQDLIVYLLSSRGRAETTNYRLLEIPTDDTLPGFVADDFGAVYPTIFRHAHQRAGGNVAFLEYAWDMSWCDPCAADPLSRDELEQAGVSWLDHQGGPPNVYLTRLHVRYRRDTFPEDLVFQETGNRRNFQGRYVIKRRSVSDTDAGACLQQTLSHLRSDWQRTREADSTSNDFPTFLRHYLLNEAGWTTPIAGVAVSIPVSMPTPIR</sequence>